<dbReference type="GO" id="GO:0008168">
    <property type="term" value="F:methyltransferase activity"/>
    <property type="evidence" value="ECO:0007669"/>
    <property type="project" value="UniProtKB-KW"/>
</dbReference>
<accession>A0ABR6Z4K2</accession>
<feature type="domain" description="Methyltransferase" evidence="1">
    <location>
        <begin position="21"/>
        <end position="107"/>
    </location>
</feature>
<reference evidence="2 3" key="1">
    <citation type="submission" date="2020-08" db="EMBL/GenBank/DDBJ databases">
        <title>Novel species isolated from subtropical streams in China.</title>
        <authorList>
            <person name="Lu H."/>
        </authorList>
    </citation>
    <scope>NUCLEOTIDE SEQUENCE [LARGE SCALE GENOMIC DNA]</scope>
    <source>
        <strain evidence="2 3">NL8W</strain>
    </source>
</reference>
<dbReference type="CDD" id="cd02440">
    <property type="entry name" value="AdoMet_MTases"/>
    <property type="match status" value="1"/>
</dbReference>
<dbReference type="SUPFAM" id="SSF53335">
    <property type="entry name" value="S-adenosyl-L-methionine-dependent methyltransferases"/>
    <property type="match status" value="1"/>
</dbReference>
<dbReference type="GO" id="GO:0032259">
    <property type="term" value="P:methylation"/>
    <property type="evidence" value="ECO:0007669"/>
    <property type="project" value="UniProtKB-KW"/>
</dbReference>
<proteinExistence type="predicted"/>
<comment type="caution">
    <text evidence="2">The sequence shown here is derived from an EMBL/GenBank/DDBJ whole genome shotgun (WGS) entry which is preliminary data.</text>
</comment>
<evidence type="ECO:0000259" key="1">
    <source>
        <dbReference type="Pfam" id="PF13649"/>
    </source>
</evidence>
<organism evidence="2 3">
    <name type="scientific">Undibacterium umbellatum</name>
    <dbReference type="NCBI Taxonomy" id="2762300"/>
    <lineage>
        <taxon>Bacteria</taxon>
        <taxon>Pseudomonadati</taxon>
        <taxon>Pseudomonadota</taxon>
        <taxon>Betaproteobacteria</taxon>
        <taxon>Burkholderiales</taxon>
        <taxon>Oxalobacteraceae</taxon>
        <taxon>Undibacterium</taxon>
    </lineage>
</organism>
<keyword evidence="2" id="KW-0489">Methyltransferase</keyword>
<gene>
    <name evidence="2" type="ORF">H8L47_02705</name>
</gene>
<dbReference type="Proteomes" id="UP000646911">
    <property type="component" value="Unassembled WGS sequence"/>
</dbReference>
<keyword evidence="3" id="KW-1185">Reference proteome</keyword>
<evidence type="ECO:0000313" key="3">
    <source>
        <dbReference type="Proteomes" id="UP000646911"/>
    </source>
</evidence>
<dbReference type="Gene3D" id="3.40.50.150">
    <property type="entry name" value="Vaccinia Virus protein VP39"/>
    <property type="match status" value="1"/>
</dbReference>
<dbReference type="InterPro" id="IPR029063">
    <property type="entry name" value="SAM-dependent_MTases_sf"/>
</dbReference>
<keyword evidence="2" id="KW-0808">Transferase</keyword>
<protein>
    <submittedName>
        <fullName evidence="2">Class I SAM-dependent methyltransferase</fullName>
    </submittedName>
</protein>
<sequence>MASSWLMRFSHLLSAQNGVMLDLACGSGRNSFYLRELGSSVLGLDKSDQGFPALNAAGIETQLHDLESGEAGYDWPFAEHSFASIIVCNYLHRPLFPHLLASLKPDGILIYETFAAGNENFGKPSNPAFLLRHGELLAQMQSNSQVEMSVIAYEDGYVEQPKPGMVQRICARKTGKITVLDRL</sequence>
<evidence type="ECO:0000313" key="2">
    <source>
        <dbReference type="EMBL" id="MBC3906474.1"/>
    </source>
</evidence>
<dbReference type="EMBL" id="JACOFX010000001">
    <property type="protein sequence ID" value="MBC3906474.1"/>
    <property type="molecule type" value="Genomic_DNA"/>
</dbReference>
<dbReference type="InterPro" id="IPR041698">
    <property type="entry name" value="Methyltransf_25"/>
</dbReference>
<dbReference type="Pfam" id="PF13649">
    <property type="entry name" value="Methyltransf_25"/>
    <property type="match status" value="1"/>
</dbReference>
<name>A0ABR6Z4K2_9BURK</name>